<comment type="similarity">
    <text evidence="1">Belongs to the PspA/Vipp/IM30 family.</text>
</comment>
<dbReference type="OrthoDB" id="9779630at2"/>
<dbReference type="Pfam" id="PF04012">
    <property type="entry name" value="PspA_IM30"/>
    <property type="match status" value="1"/>
</dbReference>
<dbReference type="RefSeq" id="WP_096326053.1">
    <property type="nucleotide sequence ID" value="NZ_FOMX01000006.1"/>
</dbReference>
<name>A0A1I1WEL8_9BACT</name>
<dbReference type="PANTHER" id="PTHR31088:SF6">
    <property type="entry name" value="PHAGE SHOCK PROTEIN A"/>
    <property type="match status" value="1"/>
</dbReference>
<organism evidence="3 4">
    <name type="scientific">Nannocystis exedens</name>
    <dbReference type="NCBI Taxonomy" id="54"/>
    <lineage>
        <taxon>Bacteria</taxon>
        <taxon>Pseudomonadati</taxon>
        <taxon>Myxococcota</taxon>
        <taxon>Polyangia</taxon>
        <taxon>Nannocystales</taxon>
        <taxon>Nannocystaceae</taxon>
        <taxon>Nannocystis</taxon>
    </lineage>
</organism>
<sequence>MSEKPGLFRRLKKAIQSTLNDAVEAVSDPGQEVALMLDDLAENIRKSELDLKQSIVDQKMMEKKLEQLTRDETAWQRRAEQAITIGDETLARAALQRKGEITQEKQATDEALVQQRKLVEDLRQGITDAKAKLKALNLRRGTLMAQARASKQSGGASTIPGDAGAGARMDAIESKIARLEALNEVSAEDMDGRIQEAQIDAQLNGLSAKNDLDDALAALKAKMQAKQLDEGKK</sequence>
<gene>
    <name evidence="3" type="ORF">SAMN02745121_02287</name>
</gene>
<evidence type="ECO:0000256" key="1">
    <source>
        <dbReference type="ARBA" id="ARBA00043985"/>
    </source>
</evidence>
<dbReference type="EMBL" id="FOMX01000006">
    <property type="protein sequence ID" value="SFD93429.1"/>
    <property type="molecule type" value="Genomic_DNA"/>
</dbReference>
<dbReference type="PANTHER" id="PTHR31088">
    <property type="entry name" value="MEMBRANE-ASSOCIATED PROTEIN VIPP1, CHLOROPLASTIC"/>
    <property type="match status" value="1"/>
</dbReference>
<dbReference type="AlphaFoldDB" id="A0A1I1WEL8"/>
<proteinExistence type="inferred from homology"/>
<reference evidence="4" key="1">
    <citation type="submission" date="2016-10" db="EMBL/GenBank/DDBJ databases">
        <authorList>
            <person name="Varghese N."/>
            <person name="Submissions S."/>
        </authorList>
    </citation>
    <scope>NUCLEOTIDE SEQUENCE [LARGE SCALE GENOMIC DNA]</scope>
    <source>
        <strain evidence="4">ATCC 25963</strain>
    </source>
</reference>
<dbReference type="Proteomes" id="UP000199400">
    <property type="component" value="Unassembled WGS sequence"/>
</dbReference>
<evidence type="ECO:0000313" key="3">
    <source>
        <dbReference type="EMBL" id="SFD93429.1"/>
    </source>
</evidence>
<keyword evidence="4" id="KW-1185">Reference proteome</keyword>
<feature type="coiled-coil region" evidence="2">
    <location>
        <begin position="169"/>
        <end position="229"/>
    </location>
</feature>
<keyword evidence="2" id="KW-0175">Coiled coil</keyword>
<evidence type="ECO:0000313" key="4">
    <source>
        <dbReference type="Proteomes" id="UP000199400"/>
    </source>
</evidence>
<evidence type="ECO:0000256" key="2">
    <source>
        <dbReference type="SAM" id="Coils"/>
    </source>
</evidence>
<accession>A0A1I1WEL8</accession>
<protein>
    <submittedName>
        <fullName evidence="3">Phage shock protein A (PspA) family protein</fullName>
    </submittedName>
</protein>
<dbReference type="STRING" id="54.SAMN02745121_02287"/>
<dbReference type="InterPro" id="IPR007157">
    <property type="entry name" value="PspA_VIPP1"/>
</dbReference>